<dbReference type="EMBL" id="KY315634">
    <property type="protein sequence ID" value="ASM90226.1"/>
    <property type="molecule type" value="mRNA"/>
</dbReference>
<keyword evidence="6" id="KW-0547">Nucleotide-binding</keyword>
<feature type="domain" description="ABC transmembrane type-1" evidence="13">
    <location>
        <begin position="48"/>
        <end position="344"/>
    </location>
</feature>
<reference evidence="14" key="1">
    <citation type="submission" date="2016-12" db="EMBL/GenBank/DDBJ databases">
        <title>Functional and evolutionary conservation of transporters in Sesuvium portulacastrum under different salt regimes.</title>
        <authorList>
            <person name="Nikalje G.C."/>
            <person name="Srivastava A."/>
            <person name="Sablok G."/>
            <person name="Nikam T.D."/>
            <person name="Suprasanna P."/>
        </authorList>
    </citation>
    <scope>NUCLEOTIDE SEQUENCE</scope>
</reference>
<evidence type="ECO:0000256" key="10">
    <source>
        <dbReference type="ARBA" id="ARBA00023180"/>
    </source>
</evidence>
<evidence type="ECO:0000256" key="6">
    <source>
        <dbReference type="ARBA" id="ARBA00022741"/>
    </source>
</evidence>
<dbReference type="CDD" id="cd18577">
    <property type="entry name" value="ABC_6TM_Pgp_ABCB1_D1_like"/>
    <property type="match status" value="1"/>
</dbReference>
<evidence type="ECO:0000256" key="8">
    <source>
        <dbReference type="ARBA" id="ARBA00022989"/>
    </source>
</evidence>
<keyword evidence="5" id="KW-0677">Repeat</keyword>
<keyword evidence="4 11" id="KW-0812">Transmembrane</keyword>
<dbReference type="SUPFAM" id="SSF90123">
    <property type="entry name" value="ABC transporter transmembrane region"/>
    <property type="match status" value="2"/>
</dbReference>
<comment type="subcellular location">
    <subcellularLocation>
        <location evidence="1">Cell membrane</location>
        <topology evidence="1">Multi-pass membrane protein</topology>
    </subcellularLocation>
</comment>
<feature type="transmembrane region" description="Helical" evidence="11">
    <location>
        <begin position="35"/>
        <end position="55"/>
    </location>
</feature>
<dbReference type="SMART" id="SM00382">
    <property type="entry name" value="AAA"/>
    <property type="match status" value="2"/>
</dbReference>
<feature type="transmembrane region" description="Helical" evidence="11">
    <location>
        <begin position="281"/>
        <end position="304"/>
    </location>
</feature>
<dbReference type="Gene3D" id="1.20.1560.10">
    <property type="entry name" value="ABC transporter type 1, transmembrane domain"/>
    <property type="match status" value="1"/>
</dbReference>
<dbReference type="PROSITE" id="PS50929">
    <property type="entry name" value="ABC_TM1F"/>
    <property type="match status" value="2"/>
</dbReference>
<keyword evidence="7 14" id="KW-0067">ATP-binding</keyword>
<dbReference type="CDD" id="cd03249">
    <property type="entry name" value="ABC_MTABC3_MDL1_MDL2"/>
    <property type="match status" value="2"/>
</dbReference>
<dbReference type="FunFam" id="1.20.1560.10:FF:000029">
    <property type="entry name" value="ABC transporter B family member 1"/>
    <property type="match status" value="1"/>
</dbReference>
<dbReference type="SUPFAM" id="SSF52540">
    <property type="entry name" value="P-loop containing nucleoside triphosphate hydrolases"/>
    <property type="match status" value="2"/>
</dbReference>
<sequence>MVNEEKNVDDHEEVKVRDDIIIRKKRNSSKSMAMIIRYADWVDYLLMILGTFGAIGDGMSTNCLLLFASRIMNSLGSGQNNQGIGTTTNVTTFMSEVEKCSLYFVYLGLAATVVAFMEGYCWSKTSERQVLKIRYKYLEAVLRQEVGFFDSQEATTSEVVNSISKETSLIQEVLSEKVPIFLMHSSSFFSGLAFSAYFSWRLSLAALPTVIILLIPGMIYGKFLMLLSRKSHKEYSKANSIVGEALSSIKTVYSFTAEKTILDKYSFILDRTMKLGLRQGIAKGLALGSTGLSFAIWAFLAWYASRLVMYHGETGGRVYAAGITFIMGGLALGSALPEMKYFTEASVAASKIFDRIDRTPKIDGEDEKGLKLDTIRGEIQFEHVKFIYPSRPDTIILKDFNLQVEAGKTMALVGASGSGKSTAIALLQRFYDVNEGVVKIEGIDIRRLKLKWIRAQMGLVSQDHALFGTSIKENIMYGKLDATMDEVVAAAQAANAHNFIRQLPDGYETKIGERGAFLSGGQKQRIAIARAIIKNPVILLLDEATSALDSESETLVQNALDQASLGRTTLVVAHKLSTVKNADVIAVINSGQIVEIGSHKDLMNETNGHYARLAKMQKQLSYNETDHGYEPSITSSVPRSAGRLSTTRSSPAVFATPLPDFKNPQQPTISYPRPSFTRLLSFNSPEWKQGLLGSLSAIVYGGVQPTYALTIGGMISAFFLPNHEEMQSRIRKYSYIFSSLALLSLILNLFQHYNFAYMGERLTKRIRLKMLEKILSFEASWFDEEENSSGALCSRLSNEATMVKSLVADRVSLLVQTISSVTIAMVMGLVIAWKLALVMIAVQPLTIVCFYTRKVLLSSITTNFIKAQHQSTQIAIEAVYNHRIVTSYGCLGKVLELFDETQNEPRKQGRKKSWLAGIGMGSAQGLTFMCWALEFWFGGKLVEMKQISAGDVFKTFFVLVSTGKVIAEAGSMTSDLAKGSTAVASVFKILDRHSQIPISSSSQDGDSSSGTKLESITGRIELRRVDFAYPTRPEIPILRQFSLEVKAGTSVGLVGKSGCGKSTVIALIQRFYDVDRGTVKIDGVDIRELDVVWYRRHMALVSQDPVIYSGTIRDNIVLGKVDASENEVVEAARAANAHEFISSLKEGYQTECGERGLQLSGGQKQRLAIARAILRNPKILLLDEATSALDLHSERLVQEALDRVMVRRTTVVVAHRLNTIKNLDTIAFVEDGKVVERGTYTQLKHKRGAFFNLANLQTLT</sequence>
<evidence type="ECO:0000259" key="13">
    <source>
        <dbReference type="PROSITE" id="PS50929"/>
    </source>
</evidence>
<dbReference type="InterPro" id="IPR003439">
    <property type="entry name" value="ABC_transporter-like_ATP-bd"/>
</dbReference>
<dbReference type="Pfam" id="PF00664">
    <property type="entry name" value="ABC_membrane"/>
    <property type="match status" value="2"/>
</dbReference>
<dbReference type="GO" id="GO:0005524">
    <property type="term" value="F:ATP binding"/>
    <property type="evidence" value="ECO:0007669"/>
    <property type="project" value="UniProtKB-KW"/>
</dbReference>
<evidence type="ECO:0000256" key="9">
    <source>
        <dbReference type="ARBA" id="ARBA00023136"/>
    </source>
</evidence>
<keyword evidence="3" id="KW-0813">Transport</keyword>
<accession>A0A221LB22</accession>
<evidence type="ECO:0000256" key="5">
    <source>
        <dbReference type="ARBA" id="ARBA00022737"/>
    </source>
</evidence>
<dbReference type="InterPro" id="IPR036640">
    <property type="entry name" value="ABC1_TM_sf"/>
</dbReference>
<evidence type="ECO:0000313" key="14">
    <source>
        <dbReference type="EMBL" id="ASM90226.1"/>
    </source>
</evidence>
<protein>
    <submittedName>
        <fullName evidence="14">ABC transporter ATP-binding protein</fullName>
    </submittedName>
</protein>
<feature type="transmembrane region" description="Helical" evidence="11">
    <location>
        <begin position="914"/>
        <end position="937"/>
    </location>
</feature>
<evidence type="ECO:0000256" key="4">
    <source>
        <dbReference type="ARBA" id="ARBA00022692"/>
    </source>
</evidence>
<feature type="transmembrane region" description="Helical" evidence="11">
    <location>
        <begin position="180"/>
        <end position="200"/>
    </location>
</feature>
<dbReference type="FunFam" id="1.20.1560.10:FF:000126">
    <property type="entry name" value="Putative ABC transporter B family member 8"/>
    <property type="match status" value="1"/>
</dbReference>
<feature type="domain" description="ABC transporter" evidence="12">
    <location>
        <begin position="1022"/>
        <end position="1256"/>
    </location>
</feature>
<evidence type="ECO:0000256" key="7">
    <source>
        <dbReference type="ARBA" id="ARBA00022840"/>
    </source>
</evidence>
<evidence type="ECO:0000256" key="2">
    <source>
        <dbReference type="ARBA" id="ARBA00007577"/>
    </source>
</evidence>
<feature type="transmembrane region" description="Helical" evidence="11">
    <location>
        <begin position="811"/>
        <end position="831"/>
    </location>
</feature>
<proteinExistence type="evidence at transcript level"/>
<dbReference type="InterPro" id="IPR027417">
    <property type="entry name" value="P-loop_NTPase"/>
</dbReference>
<dbReference type="FunFam" id="3.40.50.300:FF:000205">
    <property type="entry name" value="ABC transporter B family member 4"/>
    <property type="match status" value="1"/>
</dbReference>
<evidence type="ECO:0000256" key="3">
    <source>
        <dbReference type="ARBA" id="ARBA00022448"/>
    </source>
</evidence>
<keyword evidence="10" id="KW-0325">Glycoprotein</keyword>
<feature type="transmembrane region" description="Helical" evidence="11">
    <location>
        <begin position="103"/>
        <end position="122"/>
    </location>
</feature>
<comment type="similarity">
    <text evidence="2">Belongs to the ABC transporter superfamily. ABCB family. Multidrug resistance exporter (TC 3.A.1.201) subfamily.</text>
</comment>
<evidence type="ECO:0000256" key="11">
    <source>
        <dbReference type="SAM" id="Phobius"/>
    </source>
</evidence>
<dbReference type="FunFam" id="3.40.50.300:FF:001234">
    <property type="entry name" value="ABC multidrug transporter SitT"/>
    <property type="match status" value="1"/>
</dbReference>
<dbReference type="AlphaFoldDB" id="A0A221LB22"/>
<keyword evidence="8 11" id="KW-1133">Transmembrane helix</keyword>
<dbReference type="CDD" id="cd18578">
    <property type="entry name" value="ABC_6TM_Pgp_ABCB1_D2_like"/>
    <property type="match status" value="1"/>
</dbReference>
<feature type="transmembrane region" description="Helical" evidence="11">
    <location>
        <begin position="697"/>
        <end position="721"/>
    </location>
</feature>
<evidence type="ECO:0000259" key="12">
    <source>
        <dbReference type="PROSITE" id="PS50893"/>
    </source>
</evidence>
<dbReference type="GO" id="GO:0016887">
    <property type="term" value="F:ATP hydrolysis activity"/>
    <property type="evidence" value="ECO:0007669"/>
    <property type="project" value="InterPro"/>
</dbReference>
<feature type="domain" description="ABC transmembrane type-1" evidence="13">
    <location>
        <begin position="691"/>
        <end position="978"/>
    </location>
</feature>
<dbReference type="PROSITE" id="PS50893">
    <property type="entry name" value="ABC_TRANSPORTER_2"/>
    <property type="match status" value="2"/>
</dbReference>
<feature type="transmembrane region" description="Helical" evidence="11">
    <location>
        <begin position="837"/>
        <end position="856"/>
    </location>
</feature>
<dbReference type="PROSITE" id="PS00211">
    <property type="entry name" value="ABC_TRANSPORTER_1"/>
    <property type="match status" value="2"/>
</dbReference>
<feature type="domain" description="ABC transporter" evidence="12">
    <location>
        <begin position="379"/>
        <end position="615"/>
    </location>
</feature>
<name>A0A221LB22_SESPO</name>
<evidence type="ECO:0000256" key="1">
    <source>
        <dbReference type="ARBA" id="ARBA00004651"/>
    </source>
</evidence>
<feature type="transmembrane region" description="Helical" evidence="11">
    <location>
        <begin position="206"/>
        <end position="227"/>
    </location>
</feature>
<dbReference type="PANTHER" id="PTHR45136:SF2">
    <property type="entry name" value="ABC TRANSPORTER DOMAIN-CONTAINING PROTEIN"/>
    <property type="match status" value="1"/>
</dbReference>
<dbReference type="InterPro" id="IPR017871">
    <property type="entry name" value="ABC_transporter-like_CS"/>
</dbReference>
<dbReference type="PANTHER" id="PTHR45136">
    <property type="entry name" value="ABC TRANSPORTER DOMAIN-CONTAINING PROTEIN"/>
    <property type="match status" value="1"/>
</dbReference>
<dbReference type="Pfam" id="PF00005">
    <property type="entry name" value="ABC_tran"/>
    <property type="match status" value="2"/>
</dbReference>
<keyword evidence="9 11" id="KW-0472">Membrane</keyword>
<dbReference type="InterPro" id="IPR003593">
    <property type="entry name" value="AAA+_ATPase"/>
</dbReference>
<dbReference type="InterPro" id="IPR011527">
    <property type="entry name" value="ABC1_TM_dom"/>
</dbReference>
<feature type="transmembrane region" description="Helical" evidence="11">
    <location>
        <begin position="733"/>
        <end position="757"/>
    </location>
</feature>
<dbReference type="GO" id="GO:0140359">
    <property type="term" value="F:ABC-type transporter activity"/>
    <property type="evidence" value="ECO:0007669"/>
    <property type="project" value="InterPro"/>
</dbReference>
<feature type="transmembrane region" description="Helical" evidence="11">
    <location>
        <begin position="316"/>
        <end position="336"/>
    </location>
</feature>
<dbReference type="GO" id="GO:0005886">
    <property type="term" value="C:plasma membrane"/>
    <property type="evidence" value="ECO:0007669"/>
    <property type="project" value="UniProtKB-SubCell"/>
</dbReference>
<dbReference type="Gene3D" id="3.40.50.300">
    <property type="entry name" value="P-loop containing nucleotide triphosphate hydrolases"/>
    <property type="match status" value="2"/>
</dbReference>
<organism evidence="14">
    <name type="scientific">Sesuvium portulacastrum</name>
    <name type="common">Shoreline sea purslane</name>
    <name type="synonym">Portulaca portulacastrum</name>
    <dbReference type="NCBI Taxonomy" id="221166"/>
    <lineage>
        <taxon>Eukaryota</taxon>
        <taxon>Viridiplantae</taxon>
        <taxon>Streptophyta</taxon>
        <taxon>Embryophyta</taxon>
        <taxon>Tracheophyta</taxon>
        <taxon>Spermatophyta</taxon>
        <taxon>Magnoliopsida</taxon>
        <taxon>eudicotyledons</taxon>
        <taxon>Gunneridae</taxon>
        <taxon>Pentapetalae</taxon>
        <taxon>Caryophyllales</taxon>
        <taxon>Aizoaceae</taxon>
        <taxon>Sesuvium</taxon>
    </lineage>
</organism>